<dbReference type="Proteomes" id="UP000050794">
    <property type="component" value="Unassembled WGS sequence"/>
</dbReference>
<dbReference type="WBParaSite" id="TCNE_0000150201-mRNA-1">
    <property type="protein sequence ID" value="TCNE_0000150201-mRNA-1"/>
    <property type="gene ID" value="TCNE_0000150201"/>
</dbReference>
<dbReference type="EMBL" id="UYWY01001154">
    <property type="protein sequence ID" value="VDM26280.1"/>
    <property type="molecule type" value="Genomic_DNA"/>
</dbReference>
<protein>
    <submittedName>
        <fullName evidence="1 3">Uncharacterized protein</fullName>
    </submittedName>
</protein>
<evidence type="ECO:0000313" key="1">
    <source>
        <dbReference type="EMBL" id="VDM26280.1"/>
    </source>
</evidence>
<proteinExistence type="predicted"/>
<accession>A0A183TZ33</accession>
<keyword evidence="2" id="KW-1185">Reference proteome</keyword>
<sequence>MHHTDVGAELITRLLNDNESQLRRLLRTRSEPESRYTESSVKCQSRNLRRQCPRAAKLADLMTKFFSEVSEFCPHKIFPV</sequence>
<evidence type="ECO:0000313" key="3">
    <source>
        <dbReference type="WBParaSite" id="TCNE_0000150201-mRNA-1"/>
    </source>
</evidence>
<evidence type="ECO:0000313" key="2">
    <source>
        <dbReference type="Proteomes" id="UP000050794"/>
    </source>
</evidence>
<reference evidence="1 2" key="2">
    <citation type="submission" date="2018-11" db="EMBL/GenBank/DDBJ databases">
        <authorList>
            <consortium name="Pathogen Informatics"/>
        </authorList>
    </citation>
    <scope>NUCLEOTIDE SEQUENCE [LARGE SCALE GENOMIC DNA]</scope>
</reference>
<organism evidence="2 3">
    <name type="scientific">Toxocara canis</name>
    <name type="common">Canine roundworm</name>
    <dbReference type="NCBI Taxonomy" id="6265"/>
    <lineage>
        <taxon>Eukaryota</taxon>
        <taxon>Metazoa</taxon>
        <taxon>Ecdysozoa</taxon>
        <taxon>Nematoda</taxon>
        <taxon>Chromadorea</taxon>
        <taxon>Rhabditida</taxon>
        <taxon>Spirurina</taxon>
        <taxon>Ascaridomorpha</taxon>
        <taxon>Ascaridoidea</taxon>
        <taxon>Toxocaridae</taxon>
        <taxon>Toxocara</taxon>
    </lineage>
</organism>
<dbReference type="AlphaFoldDB" id="A0A183TZ33"/>
<gene>
    <name evidence="1" type="ORF">TCNE_LOCUS1503</name>
</gene>
<reference evidence="3" key="1">
    <citation type="submission" date="2016-06" db="UniProtKB">
        <authorList>
            <consortium name="WormBaseParasite"/>
        </authorList>
    </citation>
    <scope>IDENTIFICATION</scope>
</reference>
<name>A0A183TZ33_TOXCA</name>